<dbReference type="Proteomes" id="UP000886879">
    <property type="component" value="Unassembled WGS sequence"/>
</dbReference>
<evidence type="ECO:0000313" key="1">
    <source>
        <dbReference type="EMBL" id="HIQ60930.1"/>
    </source>
</evidence>
<sequence length="180" mass="18350">MTIGTVTTGAPGTPAEVTNSGTAQNAVLNFTIPQGLPGTSQPVSLVSSYSTPPQPGASGTPITFDRNALSLGTDISHTSGSDTFTINQPGVYSVEFHGVITPTANNTFPVNINTSLEVNGSVQPGASVPFTFQNATQSSEVSFTVPISVTDVPTTLQVAPFGGNYLADAVSMTVTRLGNS</sequence>
<dbReference type="Gene3D" id="2.60.120.40">
    <property type="match status" value="1"/>
</dbReference>
<dbReference type="AlphaFoldDB" id="A0A9D0YU67"/>
<organism evidence="1 2">
    <name type="scientific">Candidatus Enterenecus faecium</name>
    <dbReference type="NCBI Taxonomy" id="2840780"/>
    <lineage>
        <taxon>Bacteria</taxon>
        <taxon>Bacillati</taxon>
        <taxon>Bacillota</taxon>
        <taxon>Clostridia</taxon>
        <taxon>Eubacteriales</taxon>
        <taxon>Candidatus Enterenecus</taxon>
    </lineage>
</organism>
<accession>A0A9D0YU67</accession>
<reference evidence="1" key="1">
    <citation type="submission" date="2020-10" db="EMBL/GenBank/DDBJ databases">
        <authorList>
            <person name="Gilroy R."/>
        </authorList>
    </citation>
    <scope>NUCLEOTIDE SEQUENCE</scope>
    <source>
        <strain evidence="1">ChiGjej2B2-12916</strain>
    </source>
</reference>
<gene>
    <name evidence="1" type="ORF">IAD31_04975</name>
</gene>
<dbReference type="SUPFAM" id="SSF49842">
    <property type="entry name" value="TNF-like"/>
    <property type="match status" value="1"/>
</dbReference>
<dbReference type="EMBL" id="DVFO01000048">
    <property type="protein sequence ID" value="HIQ60930.1"/>
    <property type="molecule type" value="Genomic_DNA"/>
</dbReference>
<proteinExistence type="predicted"/>
<comment type="caution">
    <text evidence="1">The sequence shown here is derived from an EMBL/GenBank/DDBJ whole genome shotgun (WGS) entry which is preliminary data.</text>
</comment>
<evidence type="ECO:0000313" key="2">
    <source>
        <dbReference type="Proteomes" id="UP000886879"/>
    </source>
</evidence>
<reference evidence="1" key="2">
    <citation type="journal article" date="2021" name="PeerJ">
        <title>Extensive microbial diversity within the chicken gut microbiome revealed by metagenomics and culture.</title>
        <authorList>
            <person name="Gilroy R."/>
            <person name="Ravi A."/>
            <person name="Getino M."/>
            <person name="Pursley I."/>
            <person name="Horton D.L."/>
            <person name="Alikhan N.F."/>
            <person name="Baker D."/>
            <person name="Gharbi K."/>
            <person name="Hall N."/>
            <person name="Watson M."/>
            <person name="Adriaenssens E.M."/>
            <person name="Foster-Nyarko E."/>
            <person name="Jarju S."/>
            <person name="Secka A."/>
            <person name="Antonio M."/>
            <person name="Oren A."/>
            <person name="Chaudhuri R.R."/>
            <person name="La Ragione R."/>
            <person name="Hildebrand F."/>
            <person name="Pallen M.J."/>
        </authorList>
    </citation>
    <scope>NUCLEOTIDE SEQUENCE</scope>
    <source>
        <strain evidence="1">ChiGjej2B2-12916</strain>
    </source>
</reference>
<dbReference type="InterPro" id="IPR008983">
    <property type="entry name" value="Tumour_necrosis_fac-like_dom"/>
</dbReference>
<protein>
    <submittedName>
        <fullName evidence="1">Spore surface glycoprotein BclB</fullName>
    </submittedName>
</protein>
<name>A0A9D0YU67_9FIRM</name>